<dbReference type="InterPro" id="IPR000620">
    <property type="entry name" value="EamA_dom"/>
</dbReference>
<evidence type="ECO:0000256" key="5">
    <source>
        <dbReference type="SAM" id="Phobius"/>
    </source>
</evidence>
<dbReference type="InterPro" id="IPR037185">
    <property type="entry name" value="EmrE-like"/>
</dbReference>
<sequence>MSMILAAAALWGLLGLFAVTLNAAGFDGQQVAILRILCAALLLAVGARWLLRGVDLRVLAAQSPRLVVHGLIGVLGYNLCYFQAIDKVGVGVAVVLLYTAPLWALVFAVLFDGESVTVRGVAAALGALCGVVVLLGQTLSTGTGALSGVLFGLAAGLCYALYPVLGRGLIARLGPDPVMASGFILSALILILLPVTWQALGGVAVHRGEWAIWGALLAMGLLGTLLAYALFTRGLRRVNASRAAVLATVEPVVAVLGAVLCLGERFSPTQWGGVVLILISALLVAIPGRHRVSGSSPADPSPDRPLPRG</sequence>
<feature type="transmembrane region" description="Helical" evidence="5">
    <location>
        <begin position="118"/>
        <end position="139"/>
    </location>
</feature>
<dbReference type="PANTHER" id="PTHR32322">
    <property type="entry name" value="INNER MEMBRANE TRANSPORTER"/>
    <property type="match status" value="1"/>
</dbReference>
<dbReference type="GO" id="GO:0016020">
    <property type="term" value="C:membrane"/>
    <property type="evidence" value="ECO:0007669"/>
    <property type="project" value="UniProtKB-SubCell"/>
</dbReference>
<proteinExistence type="predicted"/>
<feature type="transmembrane region" description="Helical" evidence="5">
    <location>
        <begin position="177"/>
        <end position="198"/>
    </location>
</feature>
<dbReference type="InterPro" id="IPR050638">
    <property type="entry name" value="AA-Vitamin_Transporters"/>
</dbReference>
<dbReference type="SUPFAM" id="SSF103481">
    <property type="entry name" value="Multidrug resistance efflux transporter EmrE"/>
    <property type="match status" value="2"/>
</dbReference>
<reference evidence="7 8" key="1">
    <citation type="submission" date="2019-03" db="EMBL/GenBank/DDBJ databases">
        <title>Genomic Encyclopedia of Type Strains, Phase IV (KMG-IV): sequencing the most valuable type-strain genomes for metagenomic binning, comparative biology and taxonomic classification.</title>
        <authorList>
            <person name="Goeker M."/>
        </authorList>
    </citation>
    <scope>NUCLEOTIDE SEQUENCE [LARGE SCALE GENOMIC DNA]</scope>
    <source>
        <strain evidence="7 8">DSM 203</strain>
    </source>
</reference>
<feature type="transmembrane region" description="Helical" evidence="5">
    <location>
        <begin position="269"/>
        <end position="286"/>
    </location>
</feature>
<keyword evidence="4 5" id="KW-0472">Membrane</keyword>
<comment type="subcellular location">
    <subcellularLocation>
        <location evidence="1">Membrane</location>
        <topology evidence="1">Multi-pass membrane protein</topology>
    </subcellularLocation>
</comment>
<feature type="domain" description="EamA" evidence="6">
    <location>
        <begin position="147"/>
        <end position="285"/>
    </location>
</feature>
<evidence type="ECO:0000313" key="7">
    <source>
        <dbReference type="EMBL" id="TCW36010.1"/>
    </source>
</evidence>
<gene>
    <name evidence="7" type="ORF">EDC29_105185</name>
</gene>
<feature type="transmembrane region" description="Helical" evidence="5">
    <location>
        <begin position="210"/>
        <end position="231"/>
    </location>
</feature>
<keyword evidence="2 5" id="KW-0812">Transmembrane</keyword>
<dbReference type="Pfam" id="PF00892">
    <property type="entry name" value="EamA"/>
    <property type="match status" value="2"/>
</dbReference>
<comment type="caution">
    <text evidence="7">The sequence shown here is derived from an EMBL/GenBank/DDBJ whole genome shotgun (WGS) entry which is preliminary data.</text>
</comment>
<feature type="transmembrane region" description="Helical" evidence="5">
    <location>
        <begin position="243"/>
        <end position="263"/>
    </location>
</feature>
<feature type="transmembrane region" description="Helical" evidence="5">
    <location>
        <begin position="63"/>
        <end position="84"/>
    </location>
</feature>
<keyword evidence="3 5" id="KW-1133">Transmembrane helix</keyword>
<evidence type="ECO:0000313" key="8">
    <source>
        <dbReference type="Proteomes" id="UP000295247"/>
    </source>
</evidence>
<dbReference type="Proteomes" id="UP000295247">
    <property type="component" value="Unassembled WGS sequence"/>
</dbReference>
<dbReference type="RefSeq" id="WP_132229642.1">
    <property type="nucleotide sequence ID" value="NZ_NRRH01000016.1"/>
</dbReference>
<evidence type="ECO:0000256" key="4">
    <source>
        <dbReference type="ARBA" id="ARBA00023136"/>
    </source>
</evidence>
<feature type="transmembrane region" description="Helical" evidence="5">
    <location>
        <begin position="33"/>
        <end position="51"/>
    </location>
</feature>
<name>A0A4V2W9M9_MARGR</name>
<feature type="transmembrane region" description="Helical" evidence="5">
    <location>
        <begin position="90"/>
        <end position="111"/>
    </location>
</feature>
<feature type="transmembrane region" description="Helical" evidence="5">
    <location>
        <begin position="145"/>
        <end position="165"/>
    </location>
</feature>
<accession>A0A4V2W9M9</accession>
<dbReference type="AlphaFoldDB" id="A0A4V2W9M9"/>
<evidence type="ECO:0000256" key="1">
    <source>
        <dbReference type="ARBA" id="ARBA00004141"/>
    </source>
</evidence>
<evidence type="ECO:0000256" key="3">
    <source>
        <dbReference type="ARBA" id="ARBA00022989"/>
    </source>
</evidence>
<organism evidence="7 8">
    <name type="scientific">Marichromatium gracile</name>
    <name type="common">Chromatium gracile</name>
    <dbReference type="NCBI Taxonomy" id="1048"/>
    <lineage>
        <taxon>Bacteria</taxon>
        <taxon>Pseudomonadati</taxon>
        <taxon>Pseudomonadota</taxon>
        <taxon>Gammaproteobacteria</taxon>
        <taxon>Chromatiales</taxon>
        <taxon>Chromatiaceae</taxon>
        <taxon>Marichromatium</taxon>
    </lineage>
</organism>
<evidence type="ECO:0000256" key="2">
    <source>
        <dbReference type="ARBA" id="ARBA00022692"/>
    </source>
</evidence>
<feature type="domain" description="EamA" evidence="6">
    <location>
        <begin position="3"/>
        <end position="135"/>
    </location>
</feature>
<protein>
    <submittedName>
        <fullName evidence="7">Threonine/homoserine efflux transporter RhtA</fullName>
    </submittedName>
</protein>
<dbReference type="EMBL" id="SMDC01000005">
    <property type="protein sequence ID" value="TCW36010.1"/>
    <property type="molecule type" value="Genomic_DNA"/>
</dbReference>
<dbReference type="PANTHER" id="PTHR32322:SF9">
    <property type="entry name" value="AMINO-ACID METABOLITE EFFLUX PUMP-RELATED"/>
    <property type="match status" value="1"/>
</dbReference>
<evidence type="ECO:0000259" key="6">
    <source>
        <dbReference type="Pfam" id="PF00892"/>
    </source>
</evidence>
<dbReference type="Gene3D" id="1.10.3730.20">
    <property type="match status" value="1"/>
</dbReference>